<dbReference type="Gramene" id="TraesCS7B03G1038300.1">
    <property type="protein sequence ID" value="TraesCS7B03G1038300.1.CDS"/>
    <property type="gene ID" value="TraesCS7B03G1038300"/>
</dbReference>
<dbReference type="OrthoDB" id="622644at2759"/>
<dbReference type="Gramene" id="TraesPARA_EIv1.0_2470200.1">
    <property type="protein sequence ID" value="TraesPARA_EIv1.0_2470200.1.CDS"/>
    <property type="gene ID" value="TraesPARA_EIv1.0_2470200"/>
</dbReference>
<evidence type="ECO:0000256" key="1">
    <source>
        <dbReference type="SAM" id="MobiDB-lite"/>
    </source>
</evidence>
<dbReference type="Pfam" id="PF03478">
    <property type="entry name" value="Beta-prop_KIB1-4"/>
    <property type="match status" value="1"/>
</dbReference>
<proteinExistence type="predicted"/>
<evidence type="ECO:0000259" key="3">
    <source>
        <dbReference type="Pfam" id="PF03478"/>
    </source>
</evidence>
<sequence>MPPPWQPSTYAAGTIVAASPCRSSSPAGFHASPDSDPLSFVSDEEKTIGDTSTAAPPISLDDEFSKATAMGPYASAGWSDLPIDILIRILHLLELPEALAFHAVCPSWRSASVAAGGAPPRRTPWLVSLAKEPLPAGDQQRPVRRGLWDPTATSELRNLVDAEKTFQVSFPWGQAVACCGASHGWLIMANELSDLVLYNPFTTASLSLPPVTGFASCIEVVYGDEGNVVGYRYSCFESDSVYDLRSLGGFFYDKVVLSGSPSAGPAIAFSMHMDGKRLSFARVGDSSWRQVSVIRRSLDSYADCVYHRGRFYVVTMEGKLNSWGLSGPEDRPPKKTIMAEGDDYFFELITRYLVSTPWGHLLQIRVVLDKYQEHYVRVDVERLDLKSSQMVGVSPAKALRGHAVFLGQNSQGILSVDKFPEVRPDCIYFTTPRLRRDAFEHRHNQWSGVKVYDLRSRKLEDAFLSGGGHYGTICPSEVWFTPSL</sequence>
<organism evidence="4">
    <name type="scientific">Triticum aestivum</name>
    <name type="common">Wheat</name>
    <dbReference type="NCBI Taxonomy" id="4565"/>
    <lineage>
        <taxon>Eukaryota</taxon>
        <taxon>Viridiplantae</taxon>
        <taxon>Streptophyta</taxon>
        <taxon>Embryophyta</taxon>
        <taxon>Tracheophyta</taxon>
        <taxon>Spermatophyta</taxon>
        <taxon>Magnoliopsida</taxon>
        <taxon>Liliopsida</taxon>
        <taxon>Poales</taxon>
        <taxon>Poaceae</taxon>
        <taxon>BOP clade</taxon>
        <taxon>Pooideae</taxon>
        <taxon>Triticodae</taxon>
        <taxon>Triticeae</taxon>
        <taxon>Triticinae</taxon>
        <taxon>Triticum</taxon>
    </lineage>
</organism>
<dbReference type="Gramene" id="TraesJUL7B03G04266970.1">
    <property type="protein sequence ID" value="TraesJUL7B03G04266970.1"/>
    <property type="gene ID" value="TraesJUL7B03G04266970"/>
</dbReference>
<dbReference type="InterPro" id="IPR036047">
    <property type="entry name" value="F-box-like_dom_sf"/>
</dbReference>
<dbReference type="EnsemblPlants" id="TraesCS7B02G386400.1">
    <property type="protein sequence ID" value="TraesCS7B02G386400.1"/>
    <property type="gene ID" value="TraesCS7B02G386400"/>
</dbReference>
<feature type="region of interest" description="Disordered" evidence="1">
    <location>
        <begin position="20"/>
        <end position="59"/>
    </location>
</feature>
<dbReference type="Gene3D" id="1.20.1280.50">
    <property type="match status" value="1"/>
</dbReference>
<dbReference type="PANTHER" id="PTHR44586">
    <property type="entry name" value="F-BOX DOMAIN CONTAINING PROTEIN, EXPRESSED"/>
    <property type="match status" value="1"/>
</dbReference>
<dbReference type="PANTHER" id="PTHR44586:SF25">
    <property type="entry name" value="(WILD MALAYSIAN BANANA) HYPOTHETICAL PROTEIN"/>
    <property type="match status" value="1"/>
</dbReference>
<dbReference type="InterPro" id="IPR005174">
    <property type="entry name" value="KIB1-4_b-propeller"/>
</dbReference>
<dbReference type="AlphaFoldDB" id="A0A3B6SML5"/>
<reference evidence="4" key="2">
    <citation type="submission" date="2018-10" db="UniProtKB">
        <authorList>
            <consortium name="EnsemblPlants"/>
        </authorList>
    </citation>
    <scope>IDENTIFICATION</scope>
</reference>
<evidence type="ECO:0000259" key="2">
    <source>
        <dbReference type="Pfam" id="PF00646"/>
    </source>
</evidence>
<dbReference type="STRING" id="4565.A0A3B6SML5"/>
<gene>
    <name evidence="4" type="primary">LOC123160081</name>
</gene>
<dbReference type="Proteomes" id="UP000019116">
    <property type="component" value="Chromosome 7B"/>
</dbReference>
<feature type="domain" description="KIB1-4 beta-propeller" evidence="3">
    <location>
        <begin position="163"/>
        <end position="452"/>
    </location>
</feature>
<accession>A0A3B6SML5</accession>
<reference evidence="4" key="1">
    <citation type="submission" date="2018-08" db="EMBL/GenBank/DDBJ databases">
        <authorList>
            <person name="Rossello M."/>
        </authorList>
    </citation>
    <scope>NUCLEOTIDE SEQUENCE [LARGE SCALE GENOMIC DNA]</scope>
    <source>
        <strain evidence="4">cv. Chinese Spring</strain>
    </source>
</reference>
<evidence type="ECO:0000313" key="4">
    <source>
        <dbReference type="EnsemblPlants" id="TraesCS7B02G386400.1"/>
    </source>
</evidence>
<protein>
    <recommendedName>
        <fullName evidence="6">F-box domain-containing protein</fullName>
    </recommendedName>
</protein>
<dbReference type="Pfam" id="PF00646">
    <property type="entry name" value="F-box"/>
    <property type="match status" value="1"/>
</dbReference>
<evidence type="ECO:0000313" key="5">
    <source>
        <dbReference type="Proteomes" id="UP000019116"/>
    </source>
</evidence>
<dbReference type="Gramene" id="TraesCLE_scaffold_112548_01G000200.1">
    <property type="protein sequence ID" value="TraesCLE_scaffold_112548_01G000200.1"/>
    <property type="gene ID" value="TraesCLE_scaffold_112548_01G000200"/>
</dbReference>
<dbReference type="Gramene" id="TraesCAD_scaffold_036162_01G000200.1">
    <property type="protein sequence ID" value="TraesCAD_scaffold_036162_01G000200.1"/>
    <property type="gene ID" value="TraesCAD_scaffold_036162_01G000200"/>
</dbReference>
<dbReference type="OMA" id="KKTIMAE"/>
<evidence type="ECO:0008006" key="6">
    <source>
        <dbReference type="Google" id="ProtNLM"/>
    </source>
</evidence>
<name>A0A3B6SML5_WHEAT</name>
<dbReference type="Gramene" id="TraesCS7B02G386400.1">
    <property type="protein sequence ID" value="TraesCS7B02G386400.1"/>
    <property type="gene ID" value="TraesCS7B02G386400"/>
</dbReference>
<feature type="domain" description="F-box" evidence="2">
    <location>
        <begin position="78"/>
        <end position="111"/>
    </location>
</feature>
<dbReference type="SUPFAM" id="SSF81383">
    <property type="entry name" value="F-box domain"/>
    <property type="match status" value="1"/>
</dbReference>
<dbReference type="InterPro" id="IPR001810">
    <property type="entry name" value="F-box_dom"/>
</dbReference>
<keyword evidence="5" id="KW-1185">Reference proteome</keyword>